<dbReference type="GeneID" id="54486705"/>
<reference evidence="1" key="1">
    <citation type="journal article" date="2020" name="Stud. Mycol.">
        <title>101 Dothideomycetes genomes: a test case for predicting lifestyles and emergence of pathogens.</title>
        <authorList>
            <person name="Haridas S."/>
            <person name="Albert R."/>
            <person name="Binder M."/>
            <person name="Bloem J."/>
            <person name="Labutti K."/>
            <person name="Salamov A."/>
            <person name="Andreopoulos B."/>
            <person name="Baker S."/>
            <person name="Barry K."/>
            <person name="Bills G."/>
            <person name="Bluhm B."/>
            <person name="Cannon C."/>
            <person name="Castanera R."/>
            <person name="Culley D."/>
            <person name="Daum C."/>
            <person name="Ezra D."/>
            <person name="Gonzalez J."/>
            <person name="Henrissat B."/>
            <person name="Kuo A."/>
            <person name="Liang C."/>
            <person name="Lipzen A."/>
            <person name="Lutzoni F."/>
            <person name="Magnuson J."/>
            <person name="Mondo S."/>
            <person name="Nolan M."/>
            <person name="Ohm R."/>
            <person name="Pangilinan J."/>
            <person name="Park H.-J."/>
            <person name="Ramirez L."/>
            <person name="Alfaro M."/>
            <person name="Sun H."/>
            <person name="Tritt A."/>
            <person name="Yoshinaga Y."/>
            <person name="Zwiers L.-H."/>
            <person name="Turgeon B."/>
            <person name="Goodwin S."/>
            <person name="Spatafora J."/>
            <person name="Crous P."/>
            <person name="Grigoriev I."/>
        </authorList>
    </citation>
    <scope>NUCLEOTIDE SEQUENCE</scope>
    <source>
        <strain evidence="1">CBS 121739</strain>
    </source>
</reference>
<dbReference type="OrthoDB" id="4978007at2759"/>
<proteinExistence type="predicted"/>
<accession>A0A6A6W1Z1</accession>
<dbReference type="EMBL" id="ML996576">
    <property type="protein sequence ID" value="KAF2756129.1"/>
    <property type="molecule type" value="Genomic_DNA"/>
</dbReference>
<dbReference type="RefSeq" id="XP_033598580.1">
    <property type="nucleotide sequence ID" value="XM_033745651.1"/>
</dbReference>
<gene>
    <name evidence="1" type="ORF">EJ05DRAFT_487928</name>
</gene>
<dbReference type="GO" id="GO:0016755">
    <property type="term" value="F:aminoacyltransferase activity"/>
    <property type="evidence" value="ECO:0007669"/>
    <property type="project" value="InterPro"/>
</dbReference>
<evidence type="ECO:0000313" key="1">
    <source>
        <dbReference type="EMBL" id="KAF2756129.1"/>
    </source>
</evidence>
<sequence length="250" mass="28491">MYPIDEPYPINTSNPEDSCVVTMSMGNNPLLDESNVAKLLDVLTVRHRKVVILVCDEIHKYEQTISHGMSDSRAAKLAMAAGNEMVLHLQTFIKNWQLSNNSTSCTIHICRWGDITTDSYHKLLDAVVRFRSRFEDELEKSSTYYIQSRLRQATLTDRRLENFTRYTLEELPVQLVGLELHGTQHSILYHPVFCQKAVSATHGAKPTYFSPIENVIKAYRADEEVMADVRSLLPGALDAQLIRVFFDKLA</sequence>
<keyword evidence="2" id="KW-1185">Reference proteome</keyword>
<organism evidence="1 2">
    <name type="scientific">Pseudovirgaria hyperparasitica</name>
    <dbReference type="NCBI Taxonomy" id="470096"/>
    <lineage>
        <taxon>Eukaryota</taxon>
        <taxon>Fungi</taxon>
        <taxon>Dikarya</taxon>
        <taxon>Ascomycota</taxon>
        <taxon>Pezizomycotina</taxon>
        <taxon>Dothideomycetes</taxon>
        <taxon>Dothideomycetes incertae sedis</taxon>
        <taxon>Acrospermales</taxon>
        <taxon>Acrospermaceae</taxon>
        <taxon>Pseudovirgaria</taxon>
    </lineage>
</organism>
<dbReference type="AlphaFoldDB" id="A0A6A6W1Z1"/>
<dbReference type="Proteomes" id="UP000799437">
    <property type="component" value="Unassembled WGS sequence"/>
</dbReference>
<name>A0A6A6W1Z1_9PEZI</name>
<dbReference type="InterPro" id="IPR038622">
    <property type="entry name" value="CDPS_sf"/>
</dbReference>
<dbReference type="Gene3D" id="3.40.50.11710">
    <property type="entry name" value="Cyclodipeptide synthase"/>
    <property type="match status" value="1"/>
</dbReference>
<evidence type="ECO:0000313" key="2">
    <source>
        <dbReference type="Proteomes" id="UP000799437"/>
    </source>
</evidence>
<protein>
    <submittedName>
        <fullName evidence="1">Uncharacterized protein</fullName>
    </submittedName>
</protein>